<dbReference type="EMBL" id="JBCDNA010000001">
    <property type="protein sequence ID" value="MEL4454835.1"/>
    <property type="molecule type" value="Genomic_DNA"/>
</dbReference>
<dbReference type="RefSeq" id="WP_342158490.1">
    <property type="nucleotide sequence ID" value="NZ_JBCDNA010000001.1"/>
</dbReference>
<proteinExistence type="predicted"/>
<evidence type="ECO:0000313" key="2">
    <source>
        <dbReference type="Proteomes" id="UP001474120"/>
    </source>
</evidence>
<protein>
    <recommendedName>
        <fullName evidence="3">CopG family transcriptional regulator</fullName>
    </recommendedName>
</protein>
<keyword evidence="2" id="KW-1185">Reference proteome</keyword>
<evidence type="ECO:0000313" key="1">
    <source>
        <dbReference type="EMBL" id="MEL4454835.1"/>
    </source>
</evidence>
<accession>A0ABU9KXB4</accession>
<dbReference type="Proteomes" id="UP001474120">
    <property type="component" value="Unassembled WGS sequence"/>
</dbReference>
<reference evidence="1 2" key="1">
    <citation type="submission" date="2024-04" db="EMBL/GenBank/DDBJ databases">
        <title>whole genome sequencing of Lutimonas vermicola strain IMCC1616.</title>
        <authorList>
            <person name="Bae S.S."/>
        </authorList>
    </citation>
    <scope>NUCLEOTIDE SEQUENCE [LARGE SCALE GENOMIC DNA]</scope>
    <source>
        <strain evidence="1 2">IMCC1616</strain>
    </source>
</reference>
<evidence type="ECO:0008006" key="3">
    <source>
        <dbReference type="Google" id="ProtNLM"/>
    </source>
</evidence>
<name>A0ABU9KXB4_9FLAO</name>
<comment type="caution">
    <text evidence="1">The sequence shown here is derived from an EMBL/GenBank/DDBJ whole genome shotgun (WGS) entry which is preliminary data.</text>
</comment>
<organism evidence="1 2">
    <name type="scientific">Lutimonas vermicola</name>
    <dbReference type="NCBI Taxonomy" id="414288"/>
    <lineage>
        <taxon>Bacteria</taxon>
        <taxon>Pseudomonadati</taxon>
        <taxon>Bacteroidota</taxon>
        <taxon>Flavobacteriia</taxon>
        <taxon>Flavobacteriales</taxon>
        <taxon>Flavobacteriaceae</taxon>
        <taxon>Lutimonas</taxon>
    </lineage>
</organism>
<gene>
    <name evidence="1" type="ORF">AABB81_02940</name>
</gene>
<sequence>MIKLEINDSTLRYLRKQHKDWSDAKIKEEAQKIFDKYVEDNKERLEEEAKKDKEAFDKSVDMEFTKLLMNQN</sequence>